<evidence type="ECO:0000313" key="2">
    <source>
        <dbReference type="EMBL" id="CAH2230005.1"/>
    </source>
</evidence>
<proteinExistence type="predicted"/>
<evidence type="ECO:0000256" key="1">
    <source>
        <dbReference type="SAM" id="MobiDB-lite"/>
    </source>
</evidence>
<reference evidence="2" key="1">
    <citation type="submission" date="2022-03" db="EMBL/GenBank/DDBJ databases">
        <authorList>
            <person name="Lindestad O."/>
        </authorList>
    </citation>
    <scope>NUCLEOTIDE SEQUENCE</scope>
</reference>
<feature type="region of interest" description="Disordered" evidence="1">
    <location>
        <begin position="1"/>
        <end position="70"/>
    </location>
</feature>
<dbReference type="Proteomes" id="UP000838756">
    <property type="component" value="Unassembled WGS sequence"/>
</dbReference>
<gene>
    <name evidence="2" type="primary">jg20218</name>
    <name evidence="2" type="ORF">PAEG_LOCUS9284</name>
</gene>
<feature type="region of interest" description="Disordered" evidence="1">
    <location>
        <begin position="96"/>
        <end position="120"/>
    </location>
</feature>
<sequence>MYSLHIPYASPAGAPSARGHLQLLGQQEEHLEPRQEGGGGGEVGPRGQRRQRVQRGAVLARAHQPRARVQRRLRRLRQLRAPPRHTLLALRWCRRDTDTATFPGHDKLTDSKPRIAGPSP</sequence>
<accession>A0A8S4R3A1</accession>
<evidence type="ECO:0000313" key="3">
    <source>
        <dbReference type="Proteomes" id="UP000838756"/>
    </source>
</evidence>
<keyword evidence="3" id="KW-1185">Reference proteome</keyword>
<dbReference type="EMBL" id="CAKXAJ010024767">
    <property type="protein sequence ID" value="CAH2230005.1"/>
    <property type="molecule type" value="Genomic_DNA"/>
</dbReference>
<feature type="compositionally biased region" description="Basic and acidic residues" evidence="1">
    <location>
        <begin position="96"/>
        <end position="113"/>
    </location>
</feature>
<name>A0A8S4R3A1_9NEOP</name>
<comment type="caution">
    <text evidence="2">The sequence shown here is derived from an EMBL/GenBank/DDBJ whole genome shotgun (WGS) entry which is preliminary data.</text>
</comment>
<protein>
    <submittedName>
        <fullName evidence="2">Jg20218 protein</fullName>
    </submittedName>
</protein>
<organism evidence="2 3">
    <name type="scientific">Pararge aegeria aegeria</name>
    <dbReference type="NCBI Taxonomy" id="348720"/>
    <lineage>
        <taxon>Eukaryota</taxon>
        <taxon>Metazoa</taxon>
        <taxon>Ecdysozoa</taxon>
        <taxon>Arthropoda</taxon>
        <taxon>Hexapoda</taxon>
        <taxon>Insecta</taxon>
        <taxon>Pterygota</taxon>
        <taxon>Neoptera</taxon>
        <taxon>Endopterygota</taxon>
        <taxon>Lepidoptera</taxon>
        <taxon>Glossata</taxon>
        <taxon>Ditrysia</taxon>
        <taxon>Papilionoidea</taxon>
        <taxon>Nymphalidae</taxon>
        <taxon>Satyrinae</taxon>
        <taxon>Satyrini</taxon>
        <taxon>Parargina</taxon>
        <taxon>Pararge</taxon>
    </lineage>
</organism>
<dbReference type="AlphaFoldDB" id="A0A8S4R3A1"/>